<dbReference type="EC" id="2.4.1.-" evidence="10"/>
<keyword evidence="3 10" id="KW-0328">Glycosyltransferase</keyword>
<dbReference type="Proteomes" id="UP000192257">
    <property type="component" value="Unassembled WGS sequence"/>
</dbReference>
<keyword evidence="13" id="KW-1185">Reference proteome</keyword>
<dbReference type="AlphaFoldDB" id="A0A1X0NPX4"/>
<evidence type="ECO:0000256" key="10">
    <source>
        <dbReference type="RuleBase" id="RU363063"/>
    </source>
</evidence>
<evidence type="ECO:0000256" key="7">
    <source>
        <dbReference type="ARBA" id="ARBA00022989"/>
    </source>
</evidence>
<evidence type="ECO:0000256" key="1">
    <source>
        <dbReference type="ARBA" id="ARBA00004323"/>
    </source>
</evidence>
<dbReference type="PANTHER" id="PTHR11214">
    <property type="entry name" value="BETA-1,3-N-ACETYLGLUCOSAMINYLTRANSFERASE"/>
    <property type="match status" value="1"/>
</dbReference>
<feature type="signal peptide" evidence="11">
    <location>
        <begin position="1"/>
        <end position="24"/>
    </location>
</feature>
<evidence type="ECO:0000313" key="12">
    <source>
        <dbReference type="EMBL" id="ORC86737.1"/>
    </source>
</evidence>
<dbReference type="VEuPathDB" id="TriTrypDB:TM35_000261890"/>
<dbReference type="RefSeq" id="XP_028880803.1">
    <property type="nucleotide sequence ID" value="XM_029027926.1"/>
</dbReference>
<keyword evidence="5" id="KW-0812">Transmembrane</keyword>
<keyword evidence="8 10" id="KW-0333">Golgi apparatus</keyword>
<evidence type="ECO:0000256" key="2">
    <source>
        <dbReference type="ARBA" id="ARBA00008661"/>
    </source>
</evidence>
<accession>A0A1X0NPX4</accession>
<comment type="caution">
    <text evidence="12">The sequence shown here is derived from an EMBL/GenBank/DDBJ whole genome shotgun (WGS) entry which is preliminary data.</text>
</comment>
<comment type="subcellular location">
    <subcellularLocation>
        <location evidence="1 10">Golgi apparatus membrane</location>
        <topology evidence="1 10">Single-pass type II membrane protein</topology>
    </subcellularLocation>
</comment>
<dbReference type="InterPro" id="IPR002659">
    <property type="entry name" value="Glyco_trans_31"/>
</dbReference>
<reference evidence="12 13" key="1">
    <citation type="submission" date="2017-03" db="EMBL/GenBank/DDBJ databases">
        <title>An alternative strategy for trypanosome survival in the mammalian bloodstream revealed through genome and transcriptome analysis of the ubiquitous bovine parasite Trypanosoma (Megatrypanum) theileri.</title>
        <authorList>
            <person name="Kelly S."/>
            <person name="Ivens A."/>
            <person name="Mott A."/>
            <person name="O'Neill E."/>
            <person name="Emms D."/>
            <person name="Macleod O."/>
            <person name="Voorheis P."/>
            <person name="Matthews J."/>
            <person name="Matthews K."/>
            <person name="Carrington M."/>
        </authorList>
    </citation>
    <scope>NUCLEOTIDE SEQUENCE [LARGE SCALE GENOMIC DNA]</scope>
    <source>
        <strain evidence="12">Edinburgh</strain>
    </source>
</reference>
<evidence type="ECO:0000313" key="13">
    <source>
        <dbReference type="Proteomes" id="UP000192257"/>
    </source>
</evidence>
<dbReference type="GO" id="GO:0000139">
    <property type="term" value="C:Golgi membrane"/>
    <property type="evidence" value="ECO:0007669"/>
    <property type="project" value="UniProtKB-SubCell"/>
</dbReference>
<sequence length="384" mass="44046">MATRGPRKVVIAITLFFFLLTLQAFIGHRYYDADTAVTSSGYPSDTSLNVTAAVKPHSPDATADNESLRYIPHSTIQTWRERDYLIVFGIPSIDIEARRRRRYLQRTTCWQFPGVARRANNFTGAMLVLYVLARHPSHGYKHSAALLEEADEYHDIITLPMNDALPTTNKTIGGAGHWGTEAGISMSRKTYFWFELALRVFPNVSYISKGDDDMFLRVPQFLTDLNVLPLKNIYFGLPIGGSLLINNSIVGFRFASGMCYTLSRDVAEQFVAFEPLRRLVQLRYSKNRESEFFSLNMNAEDVMVARVLLVELQYKPLVFAGVLPCRFHNIRNDTGHFMVNRNSVVVHHLREDEYAMLMDRFGYIAAYTPKVQKLRKRQFLRFLC</sequence>
<evidence type="ECO:0000256" key="8">
    <source>
        <dbReference type="ARBA" id="ARBA00023034"/>
    </source>
</evidence>
<evidence type="ECO:0000256" key="11">
    <source>
        <dbReference type="SAM" id="SignalP"/>
    </source>
</evidence>
<keyword evidence="11" id="KW-0732">Signal</keyword>
<dbReference type="Gene3D" id="3.90.550.50">
    <property type="match status" value="1"/>
</dbReference>
<evidence type="ECO:0000256" key="3">
    <source>
        <dbReference type="ARBA" id="ARBA00022676"/>
    </source>
</evidence>
<evidence type="ECO:0000256" key="6">
    <source>
        <dbReference type="ARBA" id="ARBA00022968"/>
    </source>
</evidence>
<feature type="chain" id="PRO_5012936304" description="Hexosyltransferase" evidence="11">
    <location>
        <begin position="25"/>
        <end position="384"/>
    </location>
</feature>
<keyword evidence="7" id="KW-1133">Transmembrane helix</keyword>
<proteinExistence type="inferred from homology"/>
<dbReference type="PANTHER" id="PTHR11214:SF351">
    <property type="entry name" value="BETA-1,3-GALACTOSYLTRANSFERASE PVG3"/>
    <property type="match status" value="1"/>
</dbReference>
<keyword evidence="4 12" id="KW-0808">Transferase</keyword>
<dbReference type="GeneID" id="39987706"/>
<comment type="similarity">
    <text evidence="2 10">Belongs to the glycosyltransferase 31 family.</text>
</comment>
<evidence type="ECO:0000256" key="9">
    <source>
        <dbReference type="ARBA" id="ARBA00023136"/>
    </source>
</evidence>
<evidence type="ECO:0000256" key="4">
    <source>
        <dbReference type="ARBA" id="ARBA00022679"/>
    </source>
</evidence>
<dbReference type="OrthoDB" id="2139606at2759"/>
<name>A0A1X0NPX4_9TRYP</name>
<gene>
    <name evidence="12" type="ORF">TM35_000261890</name>
</gene>
<dbReference type="EMBL" id="NBCO01000026">
    <property type="protein sequence ID" value="ORC86737.1"/>
    <property type="molecule type" value="Genomic_DNA"/>
</dbReference>
<keyword evidence="6" id="KW-0735">Signal-anchor</keyword>
<protein>
    <recommendedName>
        <fullName evidence="10">Hexosyltransferase</fullName>
        <ecNumber evidence="10">2.4.1.-</ecNumber>
    </recommendedName>
</protein>
<organism evidence="12 13">
    <name type="scientific">Trypanosoma theileri</name>
    <dbReference type="NCBI Taxonomy" id="67003"/>
    <lineage>
        <taxon>Eukaryota</taxon>
        <taxon>Discoba</taxon>
        <taxon>Euglenozoa</taxon>
        <taxon>Kinetoplastea</taxon>
        <taxon>Metakinetoplastina</taxon>
        <taxon>Trypanosomatida</taxon>
        <taxon>Trypanosomatidae</taxon>
        <taxon>Trypanosoma</taxon>
    </lineage>
</organism>
<dbReference type="GO" id="GO:0016758">
    <property type="term" value="F:hexosyltransferase activity"/>
    <property type="evidence" value="ECO:0007669"/>
    <property type="project" value="InterPro"/>
</dbReference>
<evidence type="ECO:0000256" key="5">
    <source>
        <dbReference type="ARBA" id="ARBA00022692"/>
    </source>
</evidence>
<keyword evidence="9" id="KW-0472">Membrane</keyword>